<dbReference type="Gene3D" id="3.30.1330.40">
    <property type="entry name" value="RutC-like"/>
    <property type="match status" value="1"/>
</dbReference>
<dbReference type="CDD" id="cd00448">
    <property type="entry name" value="YjgF_YER057c_UK114_family"/>
    <property type="match status" value="1"/>
</dbReference>
<dbReference type="FunFam" id="3.30.1330.40:FF:000001">
    <property type="entry name" value="L-PSP family endoribonuclease"/>
    <property type="match status" value="1"/>
</dbReference>
<proteinExistence type="inferred from homology"/>
<sequence length="128" mass="13245">MKKVIESKAAPAAVGPYSQAILANGILFASGQLPLNAQTGKLEEGDISAKATRCLENVKAILEEAGLGFSDVVKVTVYLTDMSDFAAVNAVYAKYFSAPYPARSCVAVAALPLGGTVEIEVTAATKCC</sequence>
<evidence type="ECO:0000313" key="2">
    <source>
        <dbReference type="EMBL" id="SHN66443.1"/>
    </source>
</evidence>
<dbReference type="InterPro" id="IPR019897">
    <property type="entry name" value="RidA_CS"/>
</dbReference>
<dbReference type="PANTHER" id="PTHR11803">
    <property type="entry name" value="2-IMINOBUTANOATE/2-IMINOPROPANOATE DEAMINASE RIDA"/>
    <property type="match status" value="1"/>
</dbReference>
<dbReference type="InterPro" id="IPR006056">
    <property type="entry name" value="RidA"/>
</dbReference>
<reference evidence="2 3" key="1">
    <citation type="submission" date="2016-12" db="EMBL/GenBank/DDBJ databases">
        <authorList>
            <person name="Song W.-J."/>
            <person name="Kurnit D.M."/>
        </authorList>
    </citation>
    <scope>NUCLEOTIDE SEQUENCE [LARGE SCALE GENOMIC DNA]</scope>
    <source>
        <strain evidence="2 3">DSM 11393</strain>
    </source>
</reference>
<name>A0A1M7T6S9_9BACT</name>
<dbReference type="PANTHER" id="PTHR11803:SF58">
    <property type="entry name" value="PROTEIN HMF1-RELATED"/>
    <property type="match status" value="1"/>
</dbReference>
<dbReference type="RefSeq" id="WP_072697332.1">
    <property type="nucleotide sequence ID" value="NZ_FRDI01000007.1"/>
</dbReference>
<dbReference type="InterPro" id="IPR035959">
    <property type="entry name" value="RutC-like_sf"/>
</dbReference>
<dbReference type="InterPro" id="IPR006175">
    <property type="entry name" value="YjgF/YER057c/UK114"/>
</dbReference>
<dbReference type="NCBIfam" id="TIGR00004">
    <property type="entry name" value="Rid family detoxifying hydrolase"/>
    <property type="match status" value="1"/>
</dbReference>
<dbReference type="Pfam" id="PF01042">
    <property type="entry name" value="Ribonuc_L-PSP"/>
    <property type="match status" value="1"/>
</dbReference>
<dbReference type="AlphaFoldDB" id="A0A1M7T6S9"/>
<accession>A0A1M7T6S9</accession>
<dbReference type="STRING" id="1121455.SAMN02745728_01644"/>
<keyword evidence="3" id="KW-1185">Reference proteome</keyword>
<dbReference type="GO" id="GO:0005829">
    <property type="term" value="C:cytosol"/>
    <property type="evidence" value="ECO:0007669"/>
    <property type="project" value="TreeGrafter"/>
</dbReference>
<comment type="similarity">
    <text evidence="1">Belongs to the RutC family.</text>
</comment>
<evidence type="ECO:0000313" key="3">
    <source>
        <dbReference type="Proteomes" id="UP000186469"/>
    </source>
</evidence>
<organism evidence="2 3">
    <name type="scientific">Desulfovibrio litoralis DSM 11393</name>
    <dbReference type="NCBI Taxonomy" id="1121455"/>
    <lineage>
        <taxon>Bacteria</taxon>
        <taxon>Pseudomonadati</taxon>
        <taxon>Thermodesulfobacteriota</taxon>
        <taxon>Desulfovibrionia</taxon>
        <taxon>Desulfovibrionales</taxon>
        <taxon>Desulfovibrionaceae</taxon>
        <taxon>Desulfovibrio</taxon>
    </lineage>
</organism>
<dbReference type="OrthoDB" id="9808943at2"/>
<dbReference type="EMBL" id="FRDI01000007">
    <property type="protein sequence ID" value="SHN66443.1"/>
    <property type="molecule type" value="Genomic_DNA"/>
</dbReference>
<dbReference type="SUPFAM" id="SSF55298">
    <property type="entry name" value="YjgF-like"/>
    <property type="match status" value="1"/>
</dbReference>
<dbReference type="Proteomes" id="UP000186469">
    <property type="component" value="Unassembled WGS sequence"/>
</dbReference>
<protein>
    <submittedName>
        <fullName evidence="2">2-iminobutanoate/2-iminopropanoate deaminase</fullName>
    </submittedName>
</protein>
<dbReference type="PROSITE" id="PS01094">
    <property type="entry name" value="UPF0076"/>
    <property type="match status" value="1"/>
</dbReference>
<evidence type="ECO:0000256" key="1">
    <source>
        <dbReference type="ARBA" id="ARBA00010552"/>
    </source>
</evidence>
<gene>
    <name evidence="2" type="ORF">SAMN02745728_01644</name>
</gene>
<dbReference type="GO" id="GO:0019239">
    <property type="term" value="F:deaminase activity"/>
    <property type="evidence" value="ECO:0007669"/>
    <property type="project" value="TreeGrafter"/>
</dbReference>